<evidence type="ECO:0000313" key="3">
    <source>
        <dbReference type="Proteomes" id="UP000043764"/>
    </source>
</evidence>
<dbReference type="EMBL" id="CVRL01000005">
    <property type="protein sequence ID" value="CRL09711.1"/>
    <property type="molecule type" value="Genomic_DNA"/>
</dbReference>
<dbReference type="RefSeq" id="WP_207383204.1">
    <property type="nucleotide sequence ID" value="NZ_CVRL01000005.1"/>
</dbReference>
<accession>A0A0H5CXU5</accession>
<name>A0A0H5CXU5_9RHOB</name>
<dbReference type="Proteomes" id="UP000043764">
    <property type="component" value="Unassembled WGS sequence"/>
</dbReference>
<dbReference type="AlphaFoldDB" id="A0A0H5CXU5"/>
<evidence type="ECO:0000256" key="1">
    <source>
        <dbReference type="SAM" id="MobiDB-lite"/>
    </source>
</evidence>
<reference evidence="3" key="1">
    <citation type="submission" date="2015-05" db="EMBL/GenBank/DDBJ databases">
        <authorList>
            <person name="Rodrigo-Torres Lidia"/>
            <person name="Arahal R.David."/>
        </authorList>
    </citation>
    <scope>NUCLEOTIDE SEQUENCE [LARGE SCALE GENOMIC DNA]</scope>
    <source>
        <strain evidence="3">CECT 7321</strain>
    </source>
</reference>
<feature type="region of interest" description="Disordered" evidence="1">
    <location>
        <begin position="151"/>
        <end position="173"/>
    </location>
</feature>
<sequence length="184" mass="19098">MTLTASSTAPAASRGGATVGLLSDLPPLEAAAVRAMRHWFAGTEARMSLRADCVAALGPTLGRQAYETLGRFLNFCAAEGRRPLVRHGLSCNCLGADENCLANLVAAANDAAFDDAQMLASLVVSPCQAPRAATMAAKAALVLDQMARDQNSQDAAAAPHTTADTKQPANSPAFPRQILSARLH</sequence>
<keyword evidence="3" id="KW-1185">Reference proteome</keyword>
<organism evidence="2 3">
    <name type="scientific">Phaeobacter italicus</name>
    <dbReference type="NCBI Taxonomy" id="481446"/>
    <lineage>
        <taxon>Bacteria</taxon>
        <taxon>Pseudomonadati</taxon>
        <taxon>Pseudomonadota</taxon>
        <taxon>Alphaproteobacteria</taxon>
        <taxon>Rhodobacterales</taxon>
        <taxon>Roseobacteraceae</taxon>
        <taxon>Phaeobacter</taxon>
    </lineage>
</organism>
<feature type="compositionally biased region" description="Low complexity" evidence="1">
    <location>
        <begin position="154"/>
        <end position="165"/>
    </location>
</feature>
<protein>
    <submittedName>
        <fullName evidence="2">Uncharacterized protein</fullName>
    </submittedName>
</protein>
<gene>
    <name evidence="2" type="ORF">NIT7321_00545</name>
</gene>
<evidence type="ECO:0000313" key="2">
    <source>
        <dbReference type="EMBL" id="CRL09711.1"/>
    </source>
</evidence>
<proteinExistence type="predicted"/>
<dbReference type="STRING" id="481446.NIT7645_00241"/>